<protein>
    <submittedName>
        <fullName evidence="2">Uncharacterized protein</fullName>
    </submittedName>
</protein>
<gene>
    <name evidence="2" type="ORF">TVY486_1005690</name>
</gene>
<name>G0U6L4_TRYVY</name>
<sequence length="498" mass="55402">MEGDEAESYLRRATSLRWKHFPNNCSVVAISPVESHRGGIASGKLPMKKRKRGDDEDNENVATKCHAHEGTTAVVSSSSYADTTSLPPDPKSDGAAPTKHTKITLMDKWFPGSTLRSATLDPAQAPPLCFIDMSVERMKAAREHLLNLRAGVEDVMRFAHLSSRCAAEDIERSIPEWSWLELRDTLLQFASHESFYRKAGVVNAVKNIMLTRPCASIPRVPRSSSWNGYLMRCGPEQGYEPSLSLFIWLDSACTTALFTAAVERLLKLYKNGMKPAVYSFYDAQDNPEEHTTDEVGSNSNVSEDAASEGVNYSDETNDSKQALASQRVGNECQIEEGKFPNTGEGLLFLDKHLPPLSRNGVSDDVISLLSFMRAMMPVDYLDKSGKNVIGHSTGYGIWLYACFAAVDTPLDPDLDRLVHELFRVCCRQLQTLGEQYNIRGDDRGAIARALDARPTYSSTRCQYNTLSDLRRDDVLALHTIVVVLAKLFRQNQNRLVPL</sequence>
<feature type="region of interest" description="Disordered" evidence="1">
    <location>
        <begin position="287"/>
        <end position="322"/>
    </location>
</feature>
<evidence type="ECO:0000313" key="2">
    <source>
        <dbReference type="EMBL" id="CCC51518.1"/>
    </source>
</evidence>
<feature type="compositionally biased region" description="Polar residues" evidence="1">
    <location>
        <begin position="73"/>
        <end position="86"/>
    </location>
</feature>
<dbReference type="EMBL" id="HE573026">
    <property type="protein sequence ID" value="CCC51518.1"/>
    <property type="molecule type" value="Genomic_DNA"/>
</dbReference>
<organism evidence="2">
    <name type="scientific">Trypanosoma vivax (strain Y486)</name>
    <dbReference type="NCBI Taxonomy" id="1055687"/>
    <lineage>
        <taxon>Eukaryota</taxon>
        <taxon>Discoba</taxon>
        <taxon>Euglenozoa</taxon>
        <taxon>Kinetoplastea</taxon>
        <taxon>Metakinetoplastina</taxon>
        <taxon>Trypanosomatida</taxon>
        <taxon>Trypanosomatidae</taxon>
        <taxon>Trypanosoma</taxon>
        <taxon>Duttonella</taxon>
    </lineage>
</organism>
<dbReference type="VEuPathDB" id="TriTrypDB:TvY486_1005690"/>
<feature type="region of interest" description="Disordered" evidence="1">
    <location>
        <begin position="39"/>
        <end position="59"/>
    </location>
</feature>
<dbReference type="AlphaFoldDB" id="G0U6L4"/>
<proteinExistence type="predicted"/>
<evidence type="ECO:0000256" key="1">
    <source>
        <dbReference type="SAM" id="MobiDB-lite"/>
    </source>
</evidence>
<dbReference type="OMA" id="FRTCCRH"/>
<accession>G0U6L4</accession>
<reference evidence="2" key="1">
    <citation type="journal article" date="2012" name="Proc. Natl. Acad. Sci. U.S.A.">
        <title>Antigenic diversity is generated by distinct evolutionary mechanisms in African trypanosome species.</title>
        <authorList>
            <person name="Jackson A.P."/>
            <person name="Berry A."/>
            <person name="Aslett M."/>
            <person name="Allison H.C."/>
            <person name="Burton P."/>
            <person name="Vavrova-Anderson J."/>
            <person name="Brown R."/>
            <person name="Browne H."/>
            <person name="Corton N."/>
            <person name="Hauser H."/>
            <person name="Gamble J."/>
            <person name="Gilderthorp R."/>
            <person name="Marcello L."/>
            <person name="McQuillan J."/>
            <person name="Otto T.D."/>
            <person name="Quail M.A."/>
            <person name="Sanders M.J."/>
            <person name="van Tonder A."/>
            <person name="Ginger M.L."/>
            <person name="Field M.C."/>
            <person name="Barry J.D."/>
            <person name="Hertz-Fowler C."/>
            <person name="Berriman M."/>
        </authorList>
    </citation>
    <scope>NUCLEOTIDE SEQUENCE</scope>
    <source>
        <strain evidence="2">Y486</strain>
    </source>
</reference>
<dbReference type="Gene3D" id="1.20.58.1070">
    <property type="match status" value="1"/>
</dbReference>
<feature type="region of interest" description="Disordered" evidence="1">
    <location>
        <begin position="72"/>
        <end position="98"/>
    </location>
</feature>